<dbReference type="InterPro" id="IPR050639">
    <property type="entry name" value="SSR_resolvase"/>
</dbReference>
<keyword evidence="2" id="KW-1185">Reference proteome</keyword>
<organism evidence="1 2">
    <name type="scientific">Mycolicibacter hiberniae</name>
    <dbReference type="NCBI Taxonomy" id="29314"/>
    <lineage>
        <taxon>Bacteria</taxon>
        <taxon>Bacillati</taxon>
        <taxon>Actinomycetota</taxon>
        <taxon>Actinomycetes</taxon>
        <taxon>Mycobacteriales</taxon>
        <taxon>Mycobacteriaceae</taxon>
        <taxon>Mycolicibacter</taxon>
    </lineage>
</organism>
<dbReference type="PANTHER" id="PTHR30461">
    <property type="entry name" value="DNA-INVERTASE FROM LAMBDOID PROPHAGE"/>
    <property type="match status" value="1"/>
</dbReference>
<dbReference type="SMART" id="SM00857">
    <property type="entry name" value="Resolvase"/>
    <property type="match status" value="1"/>
</dbReference>
<dbReference type="InterPro" id="IPR006119">
    <property type="entry name" value="Resolv_N"/>
</dbReference>
<dbReference type="EMBL" id="AP022609">
    <property type="protein sequence ID" value="BBZ22819.1"/>
    <property type="molecule type" value="Genomic_DNA"/>
</dbReference>
<dbReference type="GO" id="GO:0003677">
    <property type="term" value="F:DNA binding"/>
    <property type="evidence" value="ECO:0007669"/>
    <property type="project" value="InterPro"/>
</dbReference>
<dbReference type="SUPFAM" id="SSF53041">
    <property type="entry name" value="Resolvase-like"/>
    <property type="match status" value="1"/>
</dbReference>
<dbReference type="AlphaFoldDB" id="A0A7I7WZ32"/>
<dbReference type="InterPro" id="IPR011109">
    <property type="entry name" value="DNA_bind_recombinase_dom"/>
</dbReference>
<dbReference type="PROSITE" id="PS51736">
    <property type="entry name" value="RECOMBINASES_3"/>
    <property type="match status" value="1"/>
</dbReference>
<dbReference type="OrthoDB" id="4500247at2"/>
<gene>
    <name evidence="1" type="ORF">MHIB_12370</name>
</gene>
<dbReference type="RefSeq" id="WP_085133651.1">
    <property type="nucleotide sequence ID" value="NZ_AP022609.1"/>
</dbReference>
<dbReference type="Pfam" id="PF00239">
    <property type="entry name" value="Resolvase"/>
    <property type="match status" value="1"/>
</dbReference>
<sequence>MTEAAVYLRQSLDRTGEALAVARQRVDCLGLCEERGWTPIEYVDNDTSASTNKRRPAYERMLTDIRDGRVGSVVCWHLDRLHRRPMELERFMELADKHSLQLATVTGDVDLSTDDGQFMARIMGAVARKEIDRKRARQLSAAKQKATQGRPQWKRAFGYLDDTREPDPFIAPLVAQAYASIIAGASLSDICRLWNDAGALTQRHVKRRDEKGNLIYDPATNQPIVDVERRLWTHSQVSNFLRKPRNAALRGYNGEIVLDDDHNPVKCTWAPIVDESTWRAAQSVLNAPGRAPGKKSVQRHLLTRVLGCGKCGGYLSGMQTRDKRIVYQCKTCHGCSVRADYVEPMLIEAVGQRLSRADAIDLVRAEQLDATEAEAMRTETNTLLTRLDEIADERADGLLTGAQAKRATDRIQAKLDAIEHKQRDQTTMRVLDDIRIGTDEAVDDVAELSPDRLRAVMELLGTVTVAPVGKGHRANGVRFDPDRVTFDWR</sequence>
<protein>
    <submittedName>
        <fullName evidence="1">Serine recombinase</fullName>
    </submittedName>
</protein>
<reference evidence="1 2" key="1">
    <citation type="journal article" date="2019" name="Emerg. Microbes Infect.">
        <title>Comprehensive subspecies identification of 175 nontuberculous mycobacteria species based on 7547 genomic profiles.</title>
        <authorList>
            <person name="Matsumoto Y."/>
            <person name="Kinjo T."/>
            <person name="Motooka D."/>
            <person name="Nabeya D."/>
            <person name="Jung N."/>
            <person name="Uechi K."/>
            <person name="Horii T."/>
            <person name="Iida T."/>
            <person name="Fujita J."/>
            <person name="Nakamura S."/>
        </authorList>
    </citation>
    <scope>NUCLEOTIDE SEQUENCE [LARGE SCALE GENOMIC DNA]</scope>
    <source>
        <strain evidence="1 2">JCM 13571</strain>
    </source>
</reference>
<dbReference type="CDD" id="cd00338">
    <property type="entry name" value="Ser_Recombinase"/>
    <property type="match status" value="1"/>
</dbReference>
<accession>A0A7I7WZ32</accession>
<dbReference type="InterPro" id="IPR038109">
    <property type="entry name" value="DNA_bind_recomb_sf"/>
</dbReference>
<dbReference type="Gene3D" id="3.90.1750.20">
    <property type="entry name" value="Putative Large Serine Recombinase, Chain B, Domain 2"/>
    <property type="match status" value="1"/>
</dbReference>
<dbReference type="Proteomes" id="UP000467260">
    <property type="component" value="Chromosome"/>
</dbReference>
<evidence type="ECO:0000313" key="1">
    <source>
        <dbReference type="EMBL" id="BBZ22819.1"/>
    </source>
</evidence>
<evidence type="ECO:0000313" key="2">
    <source>
        <dbReference type="Proteomes" id="UP000467260"/>
    </source>
</evidence>
<dbReference type="Pfam" id="PF07508">
    <property type="entry name" value="Recombinase"/>
    <property type="match status" value="1"/>
</dbReference>
<dbReference type="Gene3D" id="3.40.50.1390">
    <property type="entry name" value="Resolvase, N-terminal catalytic domain"/>
    <property type="match status" value="1"/>
</dbReference>
<dbReference type="GO" id="GO:0000150">
    <property type="term" value="F:DNA strand exchange activity"/>
    <property type="evidence" value="ECO:0007669"/>
    <property type="project" value="InterPro"/>
</dbReference>
<dbReference type="InterPro" id="IPR036162">
    <property type="entry name" value="Resolvase-like_N_sf"/>
</dbReference>
<dbReference type="KEGG" id="mhib:MHIB_12370"/>
<proteinExistence type="predicted"/>
<dbReference type="PANTHER" id="PTHR30461:SF23">
    <property type="entry name" value="DNA RECOMBINASE-RELATED"/>
    <property type="match status" value="1"/>
</dbReference>
<dbReference type="PROSITE" id="PS51737">
    <property type="entry name" value="RECOMBINASE_DNA_BIND"/>
    <property type="match status" value="1"/>
</dbReference>
<name>A0A7I7WZ32_9MYCO</name>